<dbReference type="Gene3D" id="1.10.10.10">
    <property type="entry name" value="Winged helix-like DNA-binding domain superfamily/Winged helix DNA-binding domain"/>
    <property type="match status" value="1"/>
</dbReference>
<reference evidence="6 7" key="1">
    <citation type="submission" date="2023-08" db="EMBL/GenBank/DDBJ databases">
        <authorList>
            <person name="Roldan D.M."/>
            <person name="Menes R.J."/>
        </authorList>
    </citation>
    <scope>NUCLEOTIDE SEQUENCE [LARGE SCALE GENOMIC DNA]</scope>
    <source>
        <strain evidence="6 7">CCM 2812</strain>
    </source>
</reference>
<comment type="caution">
    <text evidence="6">The sequence shown here is derived from an EMBL/GenBank/DDBJ whole genome shotgun (WGS) entry which is preliminary data.</text>
</comment>
<comment type="similarity">
    <text evidence="1">Belongs to the AfsR/DnrI/RedD regulatory family.</text>
</comment>
<accession>A0ABT9G3M0</accession>
<organism evidence="6 7">
    <name type="scientific">Leptothrix discophora</name>
    <dbReference type="NCBI Taxonomy" id="89"/>
    <lineage>
        <taxon>Bacteria</taxon>
        <taxon>Pseudomonadati</taxon>
        <taxon>Pseudomonadota</taxon>
        <taxon>Betaproteobacteria</taxon>
        <taxon>Burkholderiales</taxon>
        <taxon>Sphaerotilaceae</taxon>
        <taxon>Leptothrix</taxon>
    </lineage>
</organism>
<dbReference type="RefSeq" id="WP_305749647.1">
    <property type="nucleotide sequence ID" value="NZ_JAUZEE010000005.1"/>
</dbReference>
<dbReference type="Gene3D" id="1.25.40.10">
    <property type="entry name" value="Tetratricopeptide repeat domain"/>
    <property type="match status" value="1"/>
</dbReference>
<dbReference type="InterPro" id="IPR051677">
    <property type="entry name" value="AfsR-DnrI-RedD_regulator"/>
</dbReference>
<dbReference type="SUPFAM" id="SSF48452">
    <property type="entry name" value="TPR-like"/>
    <property type="match status" value="1"/>
</dbReference>
<evidence type="ECO:0000256" key="2">
    <source>
        <dbReference type="ARBA" id="ARBA00023125"/>
    </source>
</evidence>
<dbReference type="EMBL" id="JAUZEE010000005">
    <property type="protein sequence ID" value="MDP4301089.1"/>
    <property type="molecule type" value="Genomic_DNA"/>
</dbReference>
<keyword evidence="7" id="KW-1185">Reference proteome</keyword>
<evidence type="ECO:0000259" key="4">
    <source>
        <dbReference type="SMART" id="SM00862"/>
    </source>
</evidence>
<dbReference type="SUPFAM" id="SSF46894">
    <property type="entry name" value="C-terminal effector domain of the bipartite response regulators"/>
    <property type="match status" value="1"/>
</dbReference>
<feature type="domain" description="OmpR/PhoB-type" evidence="4">
    <location>
        <begin position="69"/>
        <end position="143"/>
    </location>
</feature>
<dbReference type="InterPro" id="IPR001867">
    <property type="entry name" value="OmpR/PhoB-type_DNA-bd"/>
</dbReference>
<sequence length="325" mass="36270">MHCLDPHVPSPGANVPPAPLEPRDTMDFQVTPFGALVDMPACVRMTASQPPGPMLSMRVIGGFGLWIGERRVDNLPRGKIRSLIKLLVLQRRRPLSRTRLCSLYWPEADPESARNSLHVALHRVRRALEASGTIVYTDEGYQFVPAGPTWIDSEQFLVHAEQGAQAEARQQVDQAIAQYEAGLALYASDLLDEGCHDAGLAGLAQQLRDRHNQVLHRLAELYEAGRDLHACLRITLRLLSVDACNEDAHGRLMRCYAGLGQPQLVERQYRACLQTLREMLGVTPREETVRLFRQLTSRDRPLTPRSPAGAHPIPVRNALLPHPHT</sequence>
<evidence type="ECO:0000259" key="5">
    <source>
        <dbReference type="SMART" id="SM01043"/>
    </source>
</evidence>
<evidence type="ECO:0000256" key="1">
    <source>
        <dbReference type="ARBA" id="ARBA00005820"/>
    </source>
</evidence>
<dbReference type="PANTHER" id="PTHR35807:SF2">
    <property type="entry name" value="TRANSCRIPTIONAL ACTIVATOR DOMAIN"/>
    <property type="match status" value="1"/>
</dbReference>
<dbReference type="InterPro" id="IPR016032">
    <property type="entry name" value="Sig_transdc_resp-reg_C-effctor"/>
</dbReference>
<dbReference type="Proteomes" id="UP001235760">
    <property type="component" value="Unassembled WGS sequence"/>
</dbReference>
<gene>
    <name evidence="6" type="ORF">Q8X39_10620</name>
</gene>
<dbReference type="InterPro" id="IPR036388">
    <property type="entry name" value="WH-like_DNA-bd_sf"/>
</dbReference>
<dbReference type="Pfam" id="PF00486">
    <property type="entry name" value="Trans_reg_C"/>
    <property type="match status" value="1"/>
</dbReference>
<dbReference type="PANTHER" id="PTHR35807">
    <property type="entry name" value="TRANSCRIPTIONAL REGULATOR REDD-RELATED"/>
    <property type="match status" value="1"/>
</dbReference>
<feature type="region of interest" description="Disordered" evidence="3">
    <location>
        <begin position="298"/>
        <end position="325"/>
    </location>
</feature>
<evidence type="ECO:0000313" key="7">
    <source>
        <dbReference type="Proteomes" id="UP001235760"/>
    </source>
</evidence>
<evidence type="ECO:0000256" key="3">
    <source>
        <dbReference type="SAM" id="MobiDB-lite"/>
    </source>
</evidence>
<dbReference type="InterPro" id="IPR011990">
    <property type="entry name" value="TPR-like_helical_dom_sf"/>
</dbReference>
<dbReference type="SMART" id="SM01043">
    <property type="entry name" value="BTAD"/>
    <property type="match status" value="1"/>
</dbReference>
<proteinExistence type="inferred from homology"/>
<feature type="domain" description="Bacterial transcriptional activator" evidence="5">
    <location>
        <begin position="151"/>
        <end position="296"/>
    </location>
</feature>
<feature type="region of interest" description="Disordered" evidence="3">
    <location>
        <begin position="1"/>
        <end position="24"/>
    </location>
</feature>
<evidence type="ECO:0000313" key="6">
    <source>
        <dbReference type="EMBL" id="MDP4301089.1"/>
    </source>
</evidence>
<protein>
    <submittedName>
        <fullName evidence="6">BTAD domain-containing putative transcriptional regulator</fullName>
    </submittedName>
</protein>
<dbReference type="SMART" id="SM00862">
    <property type="entry name" value="Trans_reg_C"/>
    <property type="match status" value="1"/>
</dbReference>
<dbReference type="Pfam" id="PF03704">
    <property type="entry name" value="BTAD"/>
    <property type="match status" value="1"/>
</dbReference>
<keyword evidence="2" id="KW-0238">DNA-binding</keyword>
<dbReference type="InterPro" id="IPR005158">
    <property type="entry name" value="BTAD"/>
</dbReference>
<name>A0ABT9G3M0_LEPDI</name>